<dbReference type="RefSeq" id="WP_093947758.1">
    <property type="nucleotide sequence ID" value="NZ_NMUL01000010.1"/>
</dbReference>
<proteinExistence type="predicted"/>
<dbReference type="Pfam" id="PF04134">
    <property type="entry name" value="DCC1-like"/>
    <property type="match status" value="1"/>
</dbReference>
<protein>
    <submittedName>
        <fullName evidence="1">Thiol-disulfide oxidoreductase</fullName>
    </submittedName>
</protein>
<keyword evidence="2" id="KW-1185">Reference proteome</keyword>
<dbReference type="GO" id="GO:0015035">
    <property type="term" value="F:protein-disulfide reductase activity"/>
    <property type="evidence" value="ECO:0007669"/>
    <property type="project" value="InterPro"/>
</dbReference>
<reference evidence="2" key="1">
    <citation type="submission" date="2017-07" db="EMBL/GenBank/DDBJ databases">
        <title>Comparative genome mining reveals phylogenetic distribution patterns of secondary metabolites in Amycolatopsis.</title>
        <authorList>
            <person name="Adamek M."/>
            <person name="Alanjary M."/>
            <person name="Sales-Ortells H."/>
            <person name="Goodfellow M."/>
            <person name="Bull A.T."/>
            <person name="Kalinowski J."/>
            <person name="Ziemert N."/>
        </authorList>
    </citation>
    <scope>NUCLEOTIDE SEQUENCE [LARGE SCALE GENOMIC DNA]</scope>
    <source>
        <strain evidence="2">H5</strain>
    </source>
</reference>
<gene>
    <name evidence="1" type="ORF">CF165_13060</name>
</gene>
<evidence type="ECO:0000313" key="1">
    <source>
        <dbReference type="EMBL" id="OXM68436.1"/>
    </source>
</evidence>
<accession>A0A229TAZ4</accession>
<dbReference type="AlphaFoldDB" id="A0A229TAZ4"/>
<evidence type="ECO:0000313" key="2">
    <source>
        <dbReference type="Proteomes" id="UP000215199"/>
    </source>
</evidence>
<dbReference type="EMBL" id="NMUL01000010">
    <property type="protein sequence ID" value="OXM68436.1"/>
    <property type="molecule type" value="Genomic_DNA"/>
</dbReference>
<dbReference type="Proteomes" id="UP000215199">
    <property type="component" value="Unassembled WGS sequence"/>
</dbReference>
<name>A0A229TAZ4_9PSEU</name>
<comment type="caution">
    <text evidence="1">The sequence shown here is derived from an EMBL/GenBank/DDBJ whole genome shotgun (WGS) entry which is preliminary data.</text>
</comment>
<dbReference type="OrthoDB" id="9813713at2"/>
<dbReference type="InterPro" id="IPR007263">
    <property type="entry name" value="DCC1-like"/>
</dbReference>
<sequence>MSYRRPEELPLLVFDGDCGFCTRSVLWLFARAAPAAEAIRYQQLDLAAYGTTVARARYEVLWFPLAGPVCGGPAALARLLRTSRKTGWRLAGRALGAVPLRWAAGPVYRLVARNRHRMPGGTEACAIRIVS</sequence>
<organism evidence="1 2">
    <name type="scientific">Amycolatopsis vastitatis</name>
    <dbReference type="NCBI Taxonomy" id="1905142"/>
    <lineage>
        <taxon>Bacteria</taxon>
        <taxon>Bacillati</taxon>
        <taxon>Actinomycetota</taxon>
        <taxon>Actinomycetes</taxon>
        <taxon>Pseudonocardiales</taxon>
        <taxon>Pseudonocardiaceae</taxon>
        <taxon>Amycolatopsis</taxon>
    </lineage>
</organism>